<dbReference type="AlphaFoldDB" id="A0AAN7VSK9"/>
<keyword evidence="2" id="KW-1133">Transmembrane helix</keyword>
<keyword evidence="2" id="KW-0812">Transmembrane</keyword>
<name>A0AAN7VSK9_9COLE</name>
<sequence>MENKVPLNQAPPPYSPATAPIGFEQPHPQTLPYPYNGQPPNPIPQQCNIGPPPPLNAYNITPATQVTYVSSPLVSQQPTIAALNSTPRYYQPFRGVGFTNRRHAYIGFAIFGVVFVVFLIVFLTVFFTVFNKASHEFDEAKQRQDEFRRKYFPER</sequence>
<evidence type="ECO:0000313" key="3">
    <source>
        <dbReference type="EMBL" id="KAK5648904.1"/>
    </source>
</evidence>
<evidence type="ECO:0000256" key="2">
    <source>
        <dbReference type="SAM" id="Phobius"/>
    </source>
</evidence>
<accession>A0AAN7VSK9</accession>
<organism evidence="3 4">
    <name type="scientific">Pyrocoelia pectoralis</name>
    <dbReference type="NCBI Taxonomy" id="417401"/>
    <lineage>
        <taxon>Eukaryota</taxon>
        <taxon>Metazoa</taxon>
        <taxon>Ecdysozoa</taxon>
        <taxon>Arthropoda</taxon>
        <taxon>Hexapoda</taxon>
        <taxon>Insecta</taxon>
        <taxon>Pterygota</taxon>
        <taxon>Neoptera</taxon>
        <taxon>Endopterygota</taxon>
        <taxon>Coleoptera</taxon>
        <taxon>Polyphaga</taxon>
        <taxon>Elateriformia</taxon>
        <taxon>Elateroidea</taxon>
        <taxon>Lampyridae</taxon>
        <taxon>Lampyrinae</taxon>
        <taxon>Pyrocoelia</taxon>
    </lineage>
</organism>
<keyword evidence="4" id="KW-1185">Reference proteome</keyword>
<dbReference type="EMBL" id="JAVRBK010000002">
    <property type="protein sequence ID" value="KAK5648904.1"/>
    <property type="molecule type" value="Genomic_DNA"/>
</dbReference>
<keyword evidence="2" id="KW-0472">Membrane</keyword>
<gene>
    <name evidence="3" type="ORF">RI129_003796</name>
</gene>
<proteinExistence type="predicted"/>
<feature type="transmembrane region" description="Helical" evidence="2">
    <location>
        <begin position="104"/>
        <end position="130"/>
    </location>
</feature>
<evidence type="ECO:0000313" key="4">
    <source>
        <dbReference type="Proteomes" id="UP001329430"/>
    </source>
</evidence>
<comment type="caution">
    <text evidence="3">The sequence shown here is derived from an EMBL/GenBank/DDBJ whole genome shotgun (WGS) entry which is preliminary data.</text>
</comment>
<protein>
    <submittedName>
        <fullName evidence="3">Uncharacterized protein</fullName>
    </submittedName>
</protein>
<evidence type="ECO:0000256" key="1">
    <source>
        <dbReference type="SAM" id="MobiDB-lite"/>
    </source>
</evidence>
<dbReference type="Proteomes" id="UP001329430">
    <property type="component" value="Chromosome 2"/>
</dbReference>
<reference evidence="3 4" key="1">
    <citation type="journal article" date="2024" name="Insects">
        <title>An Improved Chromosome-Level Genome Assembly of the Firefly Pyrocoelia pectoralis.</title>
        <authorList>
            <person name="Fu X."/>
            <person name="Meyer-Rochow V.B."/>
            <person name="Ballantyne L."/>
            <person name="Zhu X."/>
        </authorList>
    </citation>
    <scope>NUCLEOTIDE SEQUENCE [LARGE SCALE GENOMIC DNA]</scope>
    <source>
        <strain evidence="3">XCY_ONT2</strain>
    </source>
</reference>
<feature type="region of interest" description="Disordered" evidence="1">
    <location>
        <begin position="1"/>
        <end position="20"/>
    </location>
</feature>